<accession>A0A9D2A856</accession>
<dbReference type="PROSITE" id="PS50943">
    <property type="entry name" value="HTH_CROC1"/>
    <property type="match status" value="1"/>
</dbReference>
<organism evidence="4 5">
    <name type="scientific">Candidatus Borkfalkia avistercoris</name>
    <dbReference type="NCBI Taxonomy" id="2838504"/>
    <lineage>
        <taxon>Bacteria</taxon>
        <taxon>Bacillati</taxon>
        <taxon>Bacillota</taxon>
        <taxon>Clostridia</taxon>
        <taxon>Christensenellales</taxon>
        <taxon>Christensenellaceae</taxon>
        <taxon>Candidatus Borkfalkia</taxon>
    </lineage>
</organism>
<feature type="compositionally biased region" description="Basic and acidic residues" evidence="2">
    <location>
        <begin position="116"/>
        <end position="132"/>
    </location>
</feature>
<dbReference type="Gene3D" id="1.10.260.40">
    <property type="entry name" value="lambda repressor-like DNA-binding domains"/>
    <property type="match status" value="1"/>
</dbReference>
<reference evidence="4" key="1">
    <citation type="journal article" date="2021" name="PeerJ">
        <title>Extensive microbial diversity within the chicken gut microbiome revealed by metagenomics and culture.</title>
        <authorList>
            <person name="Gilroy R."/>
            <person name="Ravi A."/>
            <person name="Getino M."/>
            <person name="Pursley I."/>
            <person name="Horton D.L."/>
            <person name="Alikhan N.F."/>
            <person name="Baker D."/>
            <person name="Gharbi K."/>
            <person name="Hall N."/>
            <person name="Watson M."/>
            <person name="Adriaenssens E.M."/>
            <person name="Foster-Nyarko E."/>
            <person name="Jarju S."/>
            <person name="Secka A."/>
            <person name="Antonio M."/>
            <person name="Oren A."/>
            <person name="Chaudhuri R.R."/>
            <person name="La Ragione R."/>
            <person name="Hildebrand F."/>
            <person name="Pallen M.J."/>
        </authorList>
    </citation>
    <scope>NUCLEOTIDE SEQUENCE</scope>
    <source>
        <strain evidence="4">CHK187-5294</strain>
    </source>
</reference>
<dbReference type="PANTHER" id="PTHR46558:SF11">
    <property type="entry name" value="HTH-TYPE TRANSCRIPTIONAL REGULATOR XRE"/>
    <property type="match status" value="1"/>
</dbReference>
<evidence type="ECO:0000256" key="1">
    <source>
        <dbReference type="ARBA" id="ARBA00023125"/>
    </source>
</evidence>
<name>A0A9D2A856_9FIRM</name>
<dbReference type="AlphaFoldDB" id="A0A9D2A856"/>
<feature type="region of interest" description="Disordered" evidence="2">
    <location>
        <begin position="109"/>
        <end position="132"/>
    </location>
</feature>
<gene>
    <name evidence="4" type="ORF">H9727_01725</name>
</gene>
<evidence type="ECO:0000256" key="2">
    <source>
        <dbReference type="SAM" id="MobiDB-lite"/>
    </source>
</evidence>
<dbReference type="PANTHER" id="PTHR46558">
    <property type="entry name" value="TRACRIPTIONAL REGULATORY PROTEIN-RELATED-RELATED"/>
    <property type="match status" value="1"/>
</dbReference>
<comment type="caution">
    <text evidence="4">The sequence shown here is derived from an EMBL/GenBank/DDBJ whole genome shotgun (WGS) entry which is preliminary data.</text>
</comment>
<proteinExistence type="predicted"/>
<dbReference type="SMART" id="SM00530">
    <property type="entry name" value="HTH_XRE"/>
    <property type="match status" value="1"/>
</dbReference>
<dbReference type="Proteomes" id="UP000824132">
    <property type="component" value="Unassembled WGS sequence"/>
</dbReference>
<keyword evidence="1" id="KW-0238">DNA-binding</keyword>
<evidence type="ECO:0000313" key="4">
    <source>
        <dbReference type="EMBL" id="HIZ02984.1"/>
    </source>
</evidence>
<evidence type="ECO:0000313" key="5">
    <source>
        <dbReference type="Proteomes" id="UP000824132"/>
    </source>
</evidence>
<dbReference type="InterPro" id="IPR010982">
    <property type="entry name" value="Lambda_DNA-bd_dom_sf"/>
</dbReference>
<reference evidence="4" key="2">
    <citation type="submission" date="2021-04" db="EMBL/GenBank/DDBJ databases">
        <authorList>
            <person name="Gilroy R."/>
        </authorList>
    </citation>
    <scope>NUCLEOTIDE SEQUENCE</scope>
    <source>
        <strain evidence="4">CHK187-5294</strain>
    </source>
</reference>
<dbReference type="Pfam" id="PF01381">
    <property type="entry name" value="HTH_3"/>
    <property type="match status" value="1"/>
</dbReference>
<dbReference type="InterPro" id="IPR001387">
    <property type="entry name" value="Cro/C1-type_HTH"/>
</dbReference>
<dbReference type="CDD" id="cd00093">
    <property type="entry name" value="HTH_XRE"/>
    <property type="match status" value="1"/>
</dbReference>
<dbReference type="GO" id="GO:0003677">
    <property type="term" value="F:DNA binding"/>
    <property type="evidence" value="ECO:0007669"/>
    <property type="project" value="UniProtKB-KW"/>
</dbReference>
<dbReference type="SUPFAM" id="SSF47413">
    <property type="entry name" value="lambda repressor-like DNA-binding domains"/>
    <property type="match status" value="1"/>
</dbReference>
<protein>
    <submittedName>
        <fullName evidence="4">Helix-turn-helix domain-containing protein</fullName>
    </submittedName>
</protein>
<feature type="domain" description="HTH cro/C1-type" evidence="3">
    <location>
        <begin position="7"/>
        <end position="61"/>
    </location>
</feature>
<evidence type="ECO:0000259" key="3">
    <source>
        <dbReference type="PROSITE" id="PS50943"/>
    </source>
</evidence>
<sequence length="132" mass="14728">MKLQEKLKYLRTESGLTQYQLAKKLGVGQTTVAAYENGTHEPQLYSLIAYADFFGCSLDYLTGRTEDAGMFCAETYAPPKDEQKLIAAYRALNDDLKKLLQDTAAAFGRSPLNKKSGADESSKEIRFEQQSI</sequence>
<dbReference type="EMBL" id="DXCL01000009">
    <property type="protein sequence ID" value="HIZ02984.1"/>
    <property type="molecule type" value="Genomic_DNA"/>
</dbReference>